<protein>
    <submittedName>
        <fullName evidence="1">Uncharacterized protein</fullName>
    </submittedName>
</protein>
<accession>A0A1I9L2K8</accession>
<evidence type="ECO:0000313" key="1">
    <source>
        <dbReference type="EMBL" id="AMW36195.1"/>
    </source>
</evidence>
<proteinExistence type="predicted"/>
<reference evidence="1 2" key="1">
    <citation type="submission" date="2015-11" db="EMBL/GenBank/DDBJ databases">
        <title>Bacteriophages of Xanthomonas arboricola pv. juglandis: Characterization of two phages.</title>
        <authorList>
            <person name="Domotor D."/>
            <person name="Frank T."/>
            <person name="Rakhely G."/>
            <person name="Doffkay Z."/>
            <person name="Schneider G."/>
            <person name="Kovacs T."/>
        </authorList>
    </citation>
    <scope>NUCLEOTIDE SEQUENCE [LARGE SCALE GENOMIC DNA]</scope>
</reference>
<name>A0A1I9L2K8_9CAUD</name>
<keyword evidence="2" id="KW-1185">Reference proteome</keyword>
<evidence type="ECO:0000313" key="2">
    <source>
        <dbReference type="Proteomes" id="UP000225190"/>
    </source>
</evidence>
<dbReference type="Proteomes" id="UP000225190">
    <property type="component" value="Segment"/>
</dbReference>
<organism evidence="1 2">
    <name type="scientific">Xanthomonas phage XAJ2</name>
    <dbReference type="NCBI Taxonomy" id="1775249"/>
    <lineage>
        <taxon>Viruses</taxon>
        <taxon>Duplodnaviria</taxon>
        <taxon>Heunggongvirae</taxon>
        <taxon>Uroviricota</taxon>
        <taxon>Caudoviricetes</taxon>
        <taxon>Caudoviricetes incertae sedis</taxon>
        <taxon>Xajduovirus</taxon>
        <taxon>Xajduovirus XAJ2</taxon>
    </lineage>
</organism>
<dbReference type="EMBL" id="KU197014">
    <property type="protein sequence ID" value="AMW36195.1"/>
    <property type="molecule type" value="Genomic_DNA"/>
</dbReference>
<sequence>MNTKQHDLTNTKSLQKSLQDVLVKTHDWQTCLNCIHWLKRNELCEKFGGRPPADIIVTGCIEHDDDIPF</sequence>